<gene>
    <name evidence="1" type="primary">fxsA</name>
    <name evidence="1" type="ORF">ACFY3B_03410</name>
</gene>
<dbReference type="Proteomes" id="UP001602287">
    <property type="component" value="Unassembled WGS sequence"/>
</dbReference>
<dbReference type="RefSeq" id="WP_231639982.1">
    <property type="nucleotide sequence ID" value="NZ_JBEXXF010000011.1"/>
</dbReference>
<dbReference type="EMBL" id="JBIAZM010000001">
    <property type="protein sequence ID" value="MFF5198636.1"/>
    <property type="molecule type" value="Genomic_DNA"/>
</dbReference>
<proteinExistence type="predicted"/>
<reference evidence="1 2" key="1">
    <citation type="submission" date="2024-10" db="EMBL/GenBank/DDBJ databases">
        <title>The Natural Products Discovery Center: Release of the First 8490 Sequenced Strains for Exploring Actinobacteria Biosynthetic Diversity.</title>
        <authorList>
            <person name="Kalkreuter E."/>
            <person name="Kautsar S.A."/>
            <person name="Yang D."/>
            <person name="Bader C.D."/>
            <person name="Teijaro C.N."/>
            <person name="Fluegel L."/>
            <person name="Davis C.M."/>
            <person name="Simpson J.R."/>
            <person name="Lauterbach L."/>
            <person name="Steele A.D."/>
            <person name="Gui C."/>
            <person name="Meng S."/>
            <person name="Li G."/>
            <person name="Viehrig K."/>
            <person name="Ye F."/>
            <person name="Su P."/>
            <person name="Kiefer A.F."/>
            <person name="Nichols A."/>
            <person name="Cepeda A.J."/>
            <person name="Yan W."/>
            <person name="Fan B."/>
            <person name="Jiang Y."/>
            <person name="Adhikari A."/>
            <person name="Zheng C.-J."/>
            <person name="Schuster L."/>
            <person name="Cowan T.M."/>
            <person name="Smanski M.J."/>
            <person name="Chevrette M.G."/>
            <person name="De Carvalho L.P.S."/>
            <person name="Shen B."/>
        </authorList>
    </citation>
    <scope>NUCLEOTIDE SEQUENCE [LARGE SCALE GENOMIC DNA]</scope>
    <source>
        <strain evidence="1 2">NPDC000140</strain>
    </source>
</reference>
<dbReference type="NCBIfam" id="TIGR04268">
    <property type="entry name" value="FxSxx-COOH"/>
    <property type="match status" value="1"/>
</dbReference>
<evidence type="ECO:0000313" key="1">
    <source>
        <dbReference type="EMBL" id="MFF5198636.1"/>
    </source>
</evidence>
<sequence length="42" mass="4684">MSKISLAELREARQGAFVHCLERILDELDRPQDPVAGFTSAI</sequence>
<dbReference type="GeneID" id="95370207"/>
<evidence type="ECO:0000313" key="2">
    <source>
        <dbReference type="Proteomes" id="UP001602287"/>
    </source>
</evidence>
<protein>
    <submittedName>
        <fullName evidence="1">FxSxx-COOH cyclophane-containing RiPP peptide</fullName>
    </submittedName>
</protein>
<name>A0ABW6VLX2_9ACTN</name>
<organism evidence="1 2">
    <name type="scientific">Micromonospora parva</name>
    <dbReference type="NCBI Taxonomy" id="1464048"/>
    <lineage>
        <taxon>Bacteria</taxon>
        <taxon>Bacillati</taxon>
        <taxon>Actinomycetota</taxon>
        <taxon>Actinomycetes</taxon>
        <taxon>Micromonosporales</taxon>
        <taxon>Micromonosporaceae</taxon>
        <taxon>Micromonospora</taxon>
    </lineage>
</organism>
<keyword evidence="2" id="KW-1185">Reference proteome</keyword>
<comment type="caution">
    <text evidence="1">The sequence shown here is derived from an EMBL/GenBank/DDBJ whole genome shotgun (WGS) entry which is preliminary data.</text>
</comment>
<accession>A0ABW6VLX2</accession>
<dbReference type="InterPro" id="IPR026334">
    <property type="entry name" value="FxSxx-COOH"/>
</dbReference>